<sequence>MRVLITGATGLVGSHIVKECQEKGIAVNYLTTSKDKIVSEHNYKGFYWNPDSQEIDVSCFEEVDAIINLAGATISKRWTSSYKKEIIDSRVDSAALLFNTLKTSNFNITRFVSASAIGIYPSSLEKLYFEEDTPSDDSFLQEVVIKWEKAANQFEALGIEVAKIRIGLVLAEEGGALEKMKEPVSYSVGAGLGSGKQWQSWIHINDLAKMFLYLIENDLSGVYNGVAPSPVTNNELIKEIAKQLNKPLWMPNVPKLVLKAGLGEMSTIVLSSQLVSSNKIENAGFEFQYRNLTKSLQDLL</sequence>
<dbReference type="Pfam" id="PF08338">
    <property type="entry name" value="DUF1731"/>
    <property type="match status" value="1"/>
</dbReference>
<keyword evidence="5" id="KW-1185">Reference proteome</keyword>
<dbReference type="InterPro" id="IPR036291">
    <property type="entry name" value="NAD(P)-bd_dom_sf"/>
</dbReference>
<dbReference type="NCBIfam" id="TIGR01777">
    <property type="entry name" value="yfcH"/>
    <property type="match status" value="1"/>
</dbReference>
<feature type="domain" description="DUF1731" evidence="3">
    <location>
        <begin position="253"/>
        <end position="299"/>
    </location>
</feature>
<evidence type="ECO:0000313" key="4">
    <source>
        <dbReference type="EMBL" id="MCF4102077.1"/>
    </source>
</evidence>
<comment type="similarity">
    <text evidence="1">Belongs to the NAD(P)-dependent epimerase/dehydratase family. SDR39U1 subfamily.</text>
</comment>
<dbReference type="Proteomes" id="UP001179363">
    <property type="component" value="Unassembled WGS sequence"/>
</dbReference>
<organism evidence="4 5">
    <name type="scientific">Gillisia lutea</name>
    <dbReference type="NCBI Taxonomy" id="2909668"/>
    <lineage>
        <taxon>Bacteria</taxon>
        <taxon>Pseudomonadati</taxon>
        <taxon>Bacteroidota</taxon>
        <taxon>Flavobacteriia</taxon>
        <taxon>Flavobacteriales</taxon>
        <taxon>Flavobacteriaceae</taxon>
        <taxon>Gillisia</taxon>
    </lineage>
</organism>
<comment type="caution">
    <text evidence="4">The sequence shown here is derived from an EMBL/GenBank/DDBJ whole genome shotgun (WGS) entry which is preliminary data.</text>
</comment>
<evidence type="ECO:0000259" key="2">
    <source>
        <dbReference type="Pfam" id="PF01370"/>
    </source>
</evidence>
<dbReference type="SUPFAM" id="SSF51735">
    <property type="entry name" value="NAD(P)-binding Rossmann-fold domains"/>
    <property type="match status" value="1"/>
</dbReference>
<dbReference type="InterPro" id="IPR010099">
    <property type="entry name" value="SDR39U1"/>
</dbReference>
<dbReference type="RefSeq" id="WP_236134226.1">
    <property type="nucleotide sequence ID" value="NZ_JAKGTH010000009.1"/>
</dbReference>
<reference evidence="4" key="1">
    <citation type="submission" date="2022-01" db="EMBL/GenBank/DDBJ databases">
        <title>Gillisia lutea sp. nov., isolated from marine plastic residues from the Malvarosa beach (Valencia, Spain).</title>
        <authorList>
            <person name="Vidal-Verdu A."/>
            <person name="Molina-Menor E."/>
            <person name="Satari L."/>
            <person name="Pascual J."/>
            <person name="Pereto J."/>
            <person name="Porcar M."/>
        </authorList>
    </citation>
    <scope>NUCLEOTIDE SEQUENCE</scope>
    <source>
        <strain evidence="4">M10.2A</strain>
    </source>
</reference>
<dbReference type="PANTHER" id="PTHR11092">
    <property type="entry name" value="SUGAR NUCLEOTIDE EPIMERASE RELATED"/>
    <property type="match status" value="1"/>
</dbReference>
<evidence type="ECO:0000256" key="1">
    <source>
        <dbReference type="ARBA" id="ARBA00009353"/>
    </source>
</evidence>
<protein>
    <submittedName>
        <fullName evidence="4">TIGR01777 family oxidoreductase</fullName>
    </submittedName>
</protein>
<dbReference type="EMBL" id="JAKGTH010000009">
    <property type="protein sequence ID" value="MCF4102077.1"/>
    <property type="molecule type" value="Genomic_DNA"/>
</dbReference>
<dbReference type="Gene3D" id="3.40.50.720">
    <property type="entry name" value="NAD(P)-binding Rossmann-like Domain"/>
    <property type="match status" value="1"/>
</dbReference>
<dbReference type="InterPro" id="IPR001509">
    <property type="entry name" value="Epimerase_deHydtase"/>
</dbReference>
<evidence type="ECO:0000313" key="5">
    <source>
        <dbReference type="Proteomes" id="UP001179363"/>
    </source>
</evidence>
<proteinExistence type="inferred from homology"/>
<name>A0ABS9EGT2_9FLAO</name>
<gene>
    <name evidence="4" type="ORF">L1I30_10400</name>
</gene>
<evidence type="ECO:0000259" key="3">
    <source>
        <dbReference type="Pfam" id="PF08338"/>
    </source>
</evidence>
<dbReference type="PANTHER" id="PTHR11092:SF0">
    <property type="entry name" value="EPIMERASE FAMILY PROTEIN SDR39U1"/>
    <property type="match status" value="1"/>
</dbReference>
<feature type="domain" description="NAD-dependent epimerase/dehydratase" evidence="2">
    <location>
        <begin position="3"/>
        <end position="133"/>
    </location>
</feature>
<accession>A0ABS9EGT2</accession>
<dbReference type="InterPro" id="IPR013549">
    <property type="entry name" value="DUF1731"/>
</dbReference>
<dbReference type="Pfam" id="PF01370">
    <property type="entry name" value="Epimerase"/>
    <property type="match status" value="1"/>
</dbReference>